<dbReference type="CDD" id="cd00075">
    <property type="entry name" value="HATPase"/>
    <property type="match status" value="1"/>
</dbReference>
<evidence type="ECO:0000313" key="14">
    <source>
        <dbReference type="Proteomes" id="UP000288227"/>
    </source>
</evidence>
<dbReference type="PROSITE" id="PS50109">
    <property type="entry name" value="HIS_KIN"/>
    <property type="match status" value="1"/>
</dbReference>
<evidence type="ECO:0000256" key="6">
    <source>
        <dbReference type="ARBA" id="ARBA00022777"/>
    </source>
</evidence>
<dbReference type="SUPFAM" id="SSF48452">
    <property type="entry name" value="TPR-like"/>
    <property type="match status" value="3"/>
</dbReference>
<organism evidence="13 14">
    <name type="scientific">Chryseotalea sanaruensis</name>
    <dbReference type="NCBI Taxonomy" id="2482724"/>
    <lineage>
        <taxon>Bacteria</taxon>
        <taxon>Pseudomonadati</taxon>
        <taxon>Bacteroidota</taxon>
        <taxon>Cytophagia</taxon>
        <taxon>Cytophagales</taxon>
        <taxon>Chryseotaleaceae</taxon>
        <taxon>Chryseotalea</taxon>
    </lineage>
</organism>
<evidence type="ECO:0000256" key="2">
    <source>
        <dbReference type="ARBA" id="ARBA00012438"/>
    </source>
</evidence>
<evidence type="ECO:0000256" key="11">
    <source>
        <dbReference type="SAM" id="Phobius"/>
    </source>
</evidence>
<evidence type="ECO:0000256" key="3">
    <source>
        <dbReference type="ARBA" id="ARBA00022553"/>
    </source>
</evidence>
<dbReference type="InterPro" id="IPR019734">
    <property type="entry name" value="TPR_rpt"/>
</dbReference>
<name>A0A401U5F3_9BACT</name>
<dbReference type="Pfam" id="PF13424">
    <property type="entry name" value="TPR_12"/>
    <property type="match status" value="1"/>
</dbReference>
<dbReference type="Pfam" id="PF13181">
    <property type="entry name" value="TPR_8"/>
    <property type="match status" value="1"/>
</dbReference>
<dbReference type="Proteomes" id="UP000288227">
    <property type="component" value="Unassembled WGS sequence"/>
</dbReference>
<feature type="transmembrane region" description="Helical" evidence="11">
    <location>
        <begin position="556"/>
        <end position="576"/>
    </location>
</feature>
<keyword evidence="11" id="KW-1133">Transmembrane helix</keyword>
<evidence type="ECO:0000256" key="4">
    <source>
        <dbReference type="ARBA" id="ARBA00022679"/>
    </source>
</evidence>
<dbReference type="GO" id="GO:0000155">
    <property type="term" value="F:phosphorelay sensor kinase activity"/>
    <property type="evidence" value="ECO:0007669"/>
    <property type="project" value="InterPro"/>
</dbReference>
<dbReference type="GO" id="GO:0000156">
    <property type="term" value="F:phosphorelay response regulator activity"/>
    <property type="evidence" value="ECO:0007669"/>
    <property type="project" value="TreeGrafter"/>
</dbReference>
<dbReference type="GO" id="GO:0005524">
    <property type="term" value="F:ATP binding"/>
    <property type="evidence" value="ECO:0007669"/>
    <property type="project" value="UniProtKB-KW"/>
</dbReference>
<keyword evidence="8" id="KW-0902">Two-component regulatory system</keyword>
<dbReference type="PROSITE" id="PS50005">
    <property type="entry name" value="TPR"/>
    <property type="match status" value="3"/>
</dbReference>
<dbReference type="EMBL" id="BHXQ01000001">
    <property type="protein sequence ID" value="GCC50016.1"/>
    <property type="molecule type" value="Genomic_DNA"/>
</dbReference>
<evidence type="ECO:0000256" key="9">
    <source>
        <dbReference type="PROSITE-ProRule" id="PRU00339"/>
    </source>
</evidence>
<dbReference type="SUPFAM" id="SSF55874">
    <property type="entry name" value="ATPase domain of HSP90 chaperone/DNA topoisomerase II/histidine kinase"/>
    <property type="match status" value="1"/>
</dbReference>
<dbReference type="Gene3D" id="3.30.565.10">
    <property type="entry name" value="Histidine kinase-like ATPase, C-terminal domain"/>
    <property type="match status" value="1"/>
</dbReference>
<dbReference type="SMART" id="SM00387">
    <property type="entry name" value="HATPase_c"/>
    <property type="match status" value="1"/>
</dbReference>
<protein>
    <recommendedName>
        <fullName evidence="2">histidine kinase</fullName>
        <ecNumber evidence="2">2.7.13.3</ecNumber>
    </recommendedName>
</protein>
<keyword evidence="11" id="KW-0472">Membrane</keyword>
<dbReference type="SMART" id="SM00388">
    <property type="entry name" value="HisKA"/>
    <property type="match status" value="1"/>
</dbReference>
<dbReference type="SUPFAM" id="SSF47384">
    <property type="entry name" value="Homodimeric domain of signal transducing histidine kinase"/>
    <property type="match status" value="1"/>
</dbReference>
<evidence type="ECO:0000256" key="7">
    <source>
        <dbReference type="ARBA" id="ARBA00022840"/>
    </source>
</evidence>
<feature type="repeat" description="TPR" evidence="9">
    <location>
        <begin position="74"/>
        <end position="107"/>
    </location>
</feature>
<evidence type="ECO:0000256" key="8">
    <source>
        <dbReference type="ARBA" id="ARBA00023012"/>
    </source>
</evidence>
<comment type="catalytic activity">
    <reaction evidence="1">
        <text>ATP + protein L-histidine = ADP + protein N-phospho-L-histidine.</text>
        <dbReference type="EC" id="2.7.13.3"/>
    </reaction>
</comment>
<dbReference type="Gene3D" id="1.25.40.10">
    <property type="entry name" value="Tetratricopeptide repeat domain"/>
    <property type="match status" value="3"/>
</dbReference>
<dbReference type="GO" id="GO:0007234">
    <property type="term" value="P:osmosensory signaling via phosphorelay pathway"/>
    <property type="evidence" value="ECO:0007669"/>
    <property type="project" value="TreeGrafter"/>
</dbReference>
<dbReference type="InterPro" id="IPR036890">
    <property type="entry name" value="HATPase_C_sf"/>
</dbReference>
<evidence type="ECO:0000256" key="1">
    <source>
        <dbReference type="ARBA" id="ARBA00000085"/>
    </source>
</evidence>
<dbReference type="SMART" id="SM00028">
    <property type="entry name" value="TPR"/>
    <property type="match status" value="8"/>
</dbReference>
<evidence type="ECO:0000313" key="13">
    <source>
        <dbReference type="EMBL" id="GCC50016.1"/>
    </source>
</evidence>
<dbReference type="Pfam" id="PF02518">
    <property type="entry name" value="HATPase_c"/>
    <property type="match status" value="1"/>
</dbReference>
<evidence type="ECO:0000256" key="10">
    <source>
        <dbReference type="SAM" id="Coils"/>
    </source>
</evidence>
<keyword evidence="6" id="KW-0418">Kinase</keyword>
<feature type="domain" description="Histidine kinase" evidence="12">
    <location>
        <begin position="697"/>
        <end position="907"/>
    </location>
</feature>
<keyword evidence="4" id="KW-0808">Transferase</keyword>
<keyword evidence="7 13" id="KW-0067">ATP-binding</keyword>
<keyword evidence="3" id="KW-0597">Phosphoprotein</keyword>
<evidence type="ECO:0000259" key="12">
    <source>
        <dbReference type="PROSITE" id="PS50109"/>
    </source>
</evidence>
<gene>
    <name evidence="13" type="ORF">SanaruYs_02310</name>
</gene>
<dbReference type="GO" id="GO:0030295">
    <property type="term" value="F:protein kinase activator activity"/>
    <property type="evidence" value="ECO:0007669"/>
    <property type="project" value="TreeGrafter"/>
</dbReference>
<dbReference type="InterPro" id="IPR003661">
    <property type="entry name" value="HisK_dim/P_dom"/>
</dbReference>
<accession>A0A401U5F3</accession>
<keyword evidence="10" id="KW-0175">Coiled coil</keyword>
<feature type="repeat" description="TPR" evidence="9">
    <location>
        <begin position="392"/>
        <end position="425"/>
    </location>
</feature>
<keyword evidence="9" id="KW-0802">TPR repeat</keyword>
<comment type="caution">
    <text evidence="13">The sequence shown here is derived from an EMBL/GenBank/DDBJ whole genome shotgun (WGS) entry which is preliminary data.</text>
</comment>
<dbReference type="PANTHER" id="PTHR42878">
    <property type="entry name" value="TWO-COMPONENT HISTIDINE KINASE"/>
    <property type="match status" value="1"/>
</dbReference>
<dbReference type="Gene3D" id="1.10.287.130">
    <property type="match status" value="1"/>
</dbReference>
<proteinExistence type="predicted"/>
<keyword evidence="11" id="KW-0812">Transmembrane</keyword>
<dbReference type="InterPro" id="IPR011990">
    <property type="entry name" value="TPR-like_helical_dom_sf"/>
</dbReference>
<dbReference type="InterPro" id="IPR004358">
    <property type="entry name" value="Sig_transdc_His_kin-like_C"/>
</dbReference>
<dbReference type="InterPro" id="IPR036097">
    <property type="entry name" value="HisK_dim/P_sf"/>
</dbReference>
<dbReference type="PANTHER" id="PTHR42878:SF7">
    <property type="entry name" value="SENSOR HISTIDINE KINASE GLRK"/>
    <property type="match status" value="1"/>
</dbReference>
<feature type="repeat" description="TPR" evidence="9">
    <location>
        <begin position="272"/>
        <end position="305"/>
    </location>
</feature>
<dbReference type="PRINTS" id="PR00344">
    <property type="entry name" value="BCTRLSENSOR"/>
</dbReference>
<feature type="coiled-coil region" evidence="10">
    <location>
        <begin position="575"/>
        <end position="679"/>
    </location>
</feature>
<dbReference type="EC" id="2.7.13.3" evidence="2"/>
<reference evidence="13 14" key="1">
    <citation type="submission" date="2018-11" db="EMBL/GenBank/DDBJ databases">
        <title>Chryseotalea sanarue gen. nov., sp., nov., a member of the family Cytophagaceae, isolated from a brackish lake in Hamamatsu Japan.</title>
        <authorList>
            <person name="Maejima Y."/>
            <person name="Iino T."/>
            <person name="Muraguchi Y."/>
            <person name="Fukuda K."/>
            <person name="Ohkuma M."/>
            <person name="Moriuchi R."/>
            <person name="Dohra H."/>
            <person name="Kimbara K."/>
            <person name="Shintani M."/>
        </authorList>
    </citation>
    <scope>NUCLEOTIDE SEQUENCE [LARGE SCALE GENOMIC DNA]</scope>
    <source>
        <strain evidence="13 14">Ys</strain>
    </source>
</reference>
<sequence>MAFALTDFTHAFAQSISKDSLKSALDTKLSDKQRVDILNALAYKYYDFNDSIALKYAEEALQLSLNIEHPSGLQYAYTLCGVGYFTFGEYQRALDAFSKSDSLSKKGLREYTLYNLMLMGRILADIGELYAADSIFQRGFAMLEESKGGSYAAGIYKGYAHLKMYQWQNEEALRSIQKAEKLRSNESEGEKIDLYLIYAKVYVNLGDIEQATINVNKLCELINNQEDQFHTGMCYYLNALIHFKQNKFQLALSESFKVLELTKVYDYHLLRVQVYTLIGEIYGQLSDYKLASDFIYKALSITEKDGLKPMTAALYNDLAWIYKDQSNFQLALEYTDRAQLIHEAMSDQRGVASCHNVRGLIFLLQNKIKESIEEHSKALVIRQRINHPTGIAASLYNMGLSYETLGMLDKALELQLEALAIDKTIGDKLSLGISYNGLAALYLKLGKLADAEKALAQVNILANETGSRLLLKNFYTNYADYSDAKGDHKTASIFRKKQQVLSDSLYSESNSMKLAEMQALYQVERKEQEIELLSKERALQVNALALQEARLRNQTFIISVGVVAILFAAGFIFFIVRTNKKLIKAKVDLAELNEELMAQSEELRESNESLVELNNKLLEQREEIQAQSEELRESNDALLKLNEALHEKQEEVLTQAEELREANETISNINVTLEQKVEERTHQLKQAYVELDTFFYRSSHDFRRPITTFMGLAEVAGITVKDTKAIELFDKVRETAESLDKMIRKLQSISDVGAQELVLKEVLLKEMIDNILIGFQEELARKNIKVHKQFSNIRSFDSYPALINVILGNIVENAIHFASPVNPFVKILVEDYTDKLVISIQDNGQGIPEDYHGRIFDMYFRASVSSKGNGLGLYIVKKAVEKLNANISFITRNNDGTTFSVELPILH</sequence>
<dbReference type="InterPro" id="IPR050351">
    <property type="entry name" value="BphY/WalK/GraS-like"/>
</dbReference>
<evidence type="ECO:0000256" key="5">
    <source>
        <dbReference type="ARBA" id="ARBA00022741"/>
    </source>
</evidence>
<keyword evidence="5" id="KW-0547">Nucleotide-binding</keyword>
<keyword evidence="14" id="KW-1185">Reference proteome</keyword>
<dbReference type="InterPro" id="IPR005467">
    <property type="entry name" value="His_kinase_dom"/>
</dbReference>
<dbReference type="AlphaFoldDB" id="A0A401U5F3"/>
<dbReference type="InterPro" id="IPR003594">
    <property type="entry name" value="HATPase_dom"/>
</dbReference>